<dbReference type="Proteomes" id="UP000315496">
    <property type="component" value="Chromosome 2"/>
</dbReference>
<keyword evidence="3" id="KW-1185">Reference proteome</keyword>
<feature type="transmembrane region" description="Helical" evidence="1">
    <location>
        <begin position="7"/>
        <end position="26"/>
    </location>
</feature>
<dbReference type="VEuPathDB" id="GiardiaDB:GMRT_15298"/>
<organism evidence="2 3">
    <name type="scientific">Giardia muris</name>
    <dbReference type="NCBI Taxonomy" id="5742"/>
    <lineage>
        <taxon>Eukaryota</taxon>
        <taxon>Metamonada</taxon>
        <taxon>Diplomonadida</taxon>
        <taxon>Hexamitidae</taxon>
        <taxon>Giardiinae</taxon>
        <taxon>Giardia</taxon>
    </lineage>
</organism>
<evidence type="ECO:0000313" key="3">
    <source>
        <dbReference type="Proteomes" id="UP000315496"/>
    </source>
</evidence>
<sequence length="230" mass="25428">MLYASSALMFVTTILGCIMCGVAFFSPPSFPVIGVSGSVPSEAISALIERHHLLHVDGTVLLAGLGYYASRRGIALEEHRALFLTTSFKRDCAWLIHRDNLALSCFNQPVVSSKLEDHWYKVEESPIADTQTLKLFLRQHGRDFQQQARRAGYKGILLTGSGVGTGLLYKETTTIYIPMEMGDPRYHDPTPGAVILAGSREQVLQGLFQTVAQLRCFRQTVPRLTVLKGT</sequence>
<accession>A0A4Z1T8G9</accession>
<proteinExistence type="predicted"/>
<keyword evidence="1" id="KW-1133">Transmembrane helix</keyword>
<protein>
    <submittedName>
        <fullName evidence="2">Uncharacterized protein</fullName>
    </submittedName>
</protein>
<dbReference type="EMBL" id="VDLU01000002">
    <property type="protein sequence ID" value="TNJ28879.1"/>
    <property type="molecule type" value="Genomic_DNA"/>
</dbReference>
<evidence type="ECO:0000313" key="2">
    <source>
        <dbReference type="EMBL" id="TNJ28879.1"/>
    </source>
</evidence>
<reference evidence="2 3" key="1">
    <citation type="submission" date="2019-05" db="EMBL/GenBank/DDBJ databases">
        <title>The compact genome of Giardia muris reveals important steps in the evolution of intestinal protozoan parasites.</title>
        <authorList>
            <person name="Xu F."/>
            <person name="Jimenez-Gonzalez A."/>
            <person name="Einarsson E."/>
            <person name="Astvaldsson A."/>
            <person name="Peirasmaki D."/>
            <person name="Eckmann L."/>
            <person name="Andersson J.O."/>
            <person name="Svard S.G."/>
            <person name="Jerlstrom-Hultqvist J."/>
        </authorList>
    </citation>
    <scope>NUCLEOTIDE SEQUENCE [LARGE SCALE GENOMIC DNA]</scope>
    <source>
        <strain evidence="2 3">Roberts-Thomson</strain>
    </source>
</reference>
<dbReference type="AlphaFoldDB" id="A0A4Z1T8G9"/>
<name>A0A4Z1T8G9_GIAMU</name>
<keyword evidence="1" id="KW-0472">Membrane</keyword>
<comment type="caution">
    <text evidence="2">The sequence shown here is derived from an EMBL/GenBank/DDBJ whole genome shotgun (WGS) entry which is preliminary data.</text>
</comment>
<evidence type="ECO:0000256" key="1">
    <source>
        <dbReference type="SAM" id="Phobius"/>
    </source>
</evidence>
<keyword evidence="1" id="KW-0812">Transmembrane</keyword>
<gene>
    <name evidence="2" type="ORF">GMRT_15298</name>
</gene>